<dbReference type="PANTHER" id="PTHR11548:SF1">
    <property type="entry name" value="THYMIDYLATE SYNTHASE 1"/>
    <property type="match status" value="1"/>
</dbReference>
<keyword evidence="3" id="KW-0808">Transferase</keyword>
<dbReference type="Gene3D" id="3.30.572.10">
    <property type="entry name" value="Thymidylate synthase/dCMP hydroxymethylase domain"/>
    <property type="match status" value="1"/>
</dbReference>
<dbReference type="InterPro" id="IPR045097">
    <property type="entry name" value="Thymidate_synth/dCMP_Mease"/>
</dbReference>
<dbReference type="Pfam" id="PF00303">
    <property type="entry name" value="Thymidylat_synt"/>
    <property type="match status" value="1"/>
</dbReference>
<dbReference type="PRINTS" id="PR00108">
    <property type="entry name" value="THYMDSNTHASE"/>
</dbReference>
<dbReference type="EC" id="2.1.1.45" evidence="1"/>
<sequence length="325" mass="37432">MQSIDVDSYPEFLTTALTLLFKHRDGASPRGRDTLELMDVSFRIRYPSRRHPNSSGRNANVFALVAETLWVLGGRNDLSFIEAYLPRMREFSDDGVTVGGGYGPRIRSWKSVDQLSSILTTLSNDYFSRRAIVSLFDPEVDHDQTRRDIPCNSILQFTVRDNTLNLAVTSRSMDIIWGSAINVFEWTTLQEMVAFWLQLPIGTYVHHVGSLHIYDDFYGRGERIIKSEPPKNKGAIDFDIPFDKFDQSLKVFFDVESRFRSGDLFHKVAISHSLWLYEVVELTRAYWLAKFRRYPEARQVLADMRSTENVAMAFSQVASMEKHYG</sequence>
<dbReference type="GO" id="GO:0005829">
    <property type="term" value="C:cytosol"/>
    <property type="evidence" value="ECO:0007669"/>
    <property type="project" value="TreeGrafter"/>
</dbReference>
<name>A0A318TW89_9RHOB</name>
<dbReference type="InterPro" id="IPR023451">
    <property type="entry name" value="Thymidate_synth/dCMP_Mease_dom"/>
</dbReference>
<dbReference type="InterPro" id="IPR000398">
    <property type="entry name" value="Thymidylate_synthase"/>
</dbReference>
<dbReference type="GO" id="GO:0006231">
    <property type="term" value="P:dTMP biosynthetic process"/>
    <property type="evidence" value="ECO:0007669"/>
    <property type="project" value="InterPro"/>
</dbReference>
<dbReference type="Proteomes" id="UP000247727">
    <property type="component" value="Unassembled WGS sequence"/>
</dbReference>
<reference evidence="5 6" key="1">
    <citation type="submission" date="2018-06" db="EMBL/GenBank/DDBJ databases">
        <title>Genomic Encyclopedia of Type Strains, Phase III (KMG-III): the genomes of soil and plant-associated and newly described type strains.</title>
        <authorList>
            <person name="Whitman W."/>
        </authorList>
    </citation>
    <scope>NUCLEOTIDE SEQUENCE [LARGE SCALE GENOMIC DNA]</scope>
    <source>
        <strain evidence="5 6">JA737</strain>
    </source>
</reference>
<evidence type="ECO:0000256" key="2">
    <source>
        <dbReference type="ARBA" id="ARBA00022603"/>
    </source>
</evidence>
<proteinExistence type="predicted"/>
<evidence type="ECO:0000256" key="1">
    <source>
        <dbReference type="ARBA" id="ARBA00011947"/>
    </source>
</evidence>
<accession>A0A318TW89</accession>
<comment type="caution">
    <text evidence="5">The sequence shown here is derived from an EMBL/GenBank/DDBJ whole genome shotgun (WGS) entry which is preliminary data.</text>
</comment>
<evidence type="ECO:0000256" key="3">
    <source>
        <dbReference type="ARBA" id="ARBA00022679"/>
    </source>
</evidence>
<evidence type="ECO:0000313" key="6">
    <source>
        <dbReference type="Proteomes" id="UP000247727"/>
    </source>
</evidence>
<protein>
    <recommendedName>
        <fullName evidence="1">thymidylate synthase</fullName>
        <ecNumber evidence="1">2.1.1.45</ecNumber>
    </recommendedName>
</protein>
<feature type="domain" description="Thymidylate synthase/dCMP hydroxymethylase" evidence="4">
    <location>
        <begin position="30"/>
        <end position="230"/>
    </location>
</feature>
<dbReference type="PANTHER" id="PTHR11548">
    <property type="entry name" value="THYMIDYLATE SYNTHASE 1"/>
    <property type="match status" value="1"/>
</dbReference>
<dbReference type="SUPFAM" id="SSF55831">
    <property type="entry name" value="Thymidylate synthase/dCMP hydroxymethylase"/>
    <property type="match status" value="1"/>
</dbReference>
<dbReference type="CDD" id="cd00351">
    <property type="entry name" value="TS_Pyrimidine_HMase"/>
    <property type="match status" value="1"/>
</dbReference>
<organism evidence="5 6">
    <name type="scientific">Rhodobacter viridis</name>
    <dbReference type="NCBI Taxonomy" id="1054202"/>
    <lineage>
        <taxon>Bacteria</taxon>
        <taxon>Pseudomonadati</taxon>
        <taxon>Pseudomonadota</taxon>
        <taxon>Alphaproteobacteria</taxon>
        <taxon>Rhodobacterales</taxon>
        <taxon>Rhodobacter group</taxon>
        <taxon>Rhodobacter</taxon>
    </lineage>
</organism>
<dbReference type="EMBL" id="QJTK01000012">
    <property type="protein sequence ID" value="PYF08663.1"/>
    <property type="molecule type" value="Genomic_DNA"/>
</dbReference>
<dbReference type="OrthoDB" id="9774633at2"/>
<dbReference type="AlphaFoldDB" id="A0A318TW89"/>
<gene>
    <name evidence="5" type="ORF">C8J30_11282</name>
</gene>
<evidence type="ECO:0000259" key="4">
    <source>
        <dbReference type="Pfam" id="PF00303"/>
    </source>
</evidence>
<dbReference type="GO" id="GO:0032259">
    <property type="term" value="P:methylation"/>
    <property type="evidence" value="ECO:0007669"/>
    <property type="project" value="UniProtKB-KW"/>
</dbReference>
<dbReference type="GO" id="GO:0004799">
    <property type="term" value="F:thymidylate synthase activity"/>
    <property type="evidence" value="ECO:0007669"/>
    <property type="project" value="UniProtKB-EC"/>
</dbReference>
<keyword evidence="6" id="KW-1185">Reference proteome</keyword>
<dbReference type="RefSeq" id="WP_110806505.1">
    <property type="nucleotide sequence ID" value="NZ_QJTK01000012.1"/>
</dbReference>
<evidence type="ECO:0000313" key="5">
    <source>
        <dbReference type="EMBL" id="PYF08663.1"/>
    </source>
</evidence>
<dbReference type="InterPro" id="IPR036926">
    <property type="entry name" value="Thymidate_synth/dCMP_Mease_sf"/>
</dbReference>
<keyword evidence="2" id="KW-0489">Methyltransferase</keyword>